<accession>A0ABT5YR41</accession>
<keyword evidence="2" id="KW-0378">Hydrolase</keyword>
<dbReference type="InterPro" id="IPR029058">
    <property type="entry name" value="AB_hydrolase_fold"/>
</dbReference>
<dbReference type="InterPro" id="IPR022742">
    <property type="entry name" value="Hydrolase_4"/>
</dbReference>
<gene>
    <name evidence="2" type="ORF">P2G67_15745</name>
</gene>
<dbReference type="SUPFAM" id="SSF53474">
    <property type="entry name" value="alpha/beta-Hydrolases"/>
    <property type="match status" value="1"/>
</dbReference>
<dbReference type="SUPFAM" id="SSF82784">
    <property type="entry name" value="OsmC-like"/>
    <property type="match status" value="1"/>
</dbReference>
<dbReference type="Gene3D" id="3.40.50.1820">
    <property type="entry name" value="alpha/beta hydrolase"/>
    <property type="match status" value="1"/>
</dbReference>
<dbReference type="Proteomes" id="UP001215503">
    <property type="component" value="Unassembled WGS sequence"/>
</dbReference>
<evidence type="ECO:0000259" key="1">
    <source>
        <dbReference type="Pfam" id="PF12146"/>
    </source>
</evidence>
<dbReference type="InterPro" id="IPR015946">
    <property type="entry name" value="KH_dom-like_a/b"/>
</dbReference>
<sequence>MPYRSERIEFPGSQGHNLAARLDWPAGRIRAFALFAHCFTCGKDLKGPRALARSLAARGIAVLRFDFTGLGHSEGEFANTHFTSNVEDIVAAADYLRQEHSAPGLLIGHSFGGTAVLAAAGQIPEVQAIATLGAPAEPTAITRHFTSAIGDIESQGEAEVQLAGRAFRIRDSFLNDVKDHRLDEAISRLGRALLVLHAPRDEIVDIDNASRIFLAAKHPKSFVSLDDADHLLSRSRDATYAAEVVAAWASRYLPESEPTQKNSFQGVIVRESGRGALEQDIEAGQHRLIADEPPEVGGGDAGPDPYAYLLAALGACTSMTLRLYADHKKWPLEQASVRLTHRKVHAKDCEDCETRDGKVDWIERSLVLKGSRLSGDQRKRLVEIAERCPVHRTLHSEVRVDTKLIEHSEEQGSS</sequence>
<dbReference type="EMBL" id="JARHUD010000014">
    <property type="protein sequence ID" value="MDF2097430.1"/>
    <property type="molecule type" value="Genomic_DNA"/>
</dbReference>
<evidence type="ECO:0000313" key="3">
    <source>
        <dbReference type="Proteomes" id="UP001215503"/>
    </source>
</evidence>
<keyword evidence="3" id="KW-1185">Reference proteome</keyword>
<dbReference type="Pfam" id="PF02566">
    <property type="entry name" value="OsmC"/>
    <property type="match status" value="1"/>
</dbReference>
<dbReference type="PANTHER" id="PTHR39624:SF2">
    <property type="entry name" value="OSMC-LIKE PROTEIN"/>
    <property type="match status" value="1"/>
</dbReference>
<feature type="domain" description="Serine aminopeptidase S33" evidence="1">
    <location>
        <begin position="50"/>
        <end position="136"/>
    </location>
</feature>
<dbReference type="RefSeq" id="WP_275824247.1">
    <property type="nucleotide sequence ID" value="NZ_JARHUD010000014.1"/>
</dbReference>
<dbReference type="InterPro" id="IPR003718">
    <property type="entry name" value="OsmC/Ohr_fam"/>
</dbReference>
<dbReference type="InterPro" id="IPR036102">
    <property type="entry name" value="OsmC/Ohrsf"/>
</dbReference>
<name>A0ABT5YR41_9PROT</name>
<comment type="caution">
    <text evidence="2">The sequence shown here is derived from an EMBL/GenBank/DDBJ whole genome shotgun (WGS) entry which is preliminary data.</text>
</comment>
<evidence type="ECO:0000313" key="2">
    <source>
        <dbReference type="EMBL" id="MDF2097430.1"/>
    </source>
</evidence>
<reference evidence="2 3" key="1">
    <citation type="submission" date="2023-03" db="EMBL/GenBank/DDBJ databases">
        <title>Fodinicurvata sp. CAU 1616 isolated from sea sendiment.</title>
        <authorList>
            <person name="Kim W."/>
        </authorList>
    </citation>
    <scope>NUCLEOTIDE SEQUENCE [LARGE SCALE GENOMIC DNA]</scope>
    <source>
        <strain evidence="2 3">CAU 1616</strain>
    </source>
</reference>
<dbReference type="Pfam" id="PF12146">
    <property type="entry name" value="Hydrolase_4"/>
    <property type="match status" value="1"/>
</dbReference>
<protein>
    <submittedName>
        <fullName evidence="2">Alpha/beta fold hydrolase</fullName>
    </submittedName>
</protein>
<organism evidence="2 3">
    <name type="scientific">Aquibaculum arenosum</name>
    <dbReference type="NCBI Taxonomy" id="3032591"/>
    <lineage>
        <taxon>Bacteria</taxon>
        <taxon>Pseudomonadati</taxon>
        <taxon>Pseudomonadota</taxon>
        <taxon>Alphaproteobacteria</taxon>
        <taxon>Rhodospirillales</taxon>
        <taxon>Rhodovibrionaceae</taxon>
        <taxon>Aquibaculum</taxon>
    </lineage>
</organism>
<dbReference type="Gene3D" id="3.30.300.20">
    <property type="match status" value="1"/>
</dbReference>
<dbReference type="GO" id="GO:0016787">
    <property type="term" value="F:hydrolase activity"/>
    <property type="evidence" value="ECO:0007669"/>
    <property type="project" value="UniProtKB-KW"/>
</dbReference>
<dbReference type="PANTHER" id="PTHR39624">
    <property type="entry name" value="PROTEIN INVOLVED IN RIMO-MEDIATED BETA-METHYLTHIOLATION OF RIBOSOMAL PROTEIN S12 YCAO"/>
    <property type="match status" value="1"/>
</dbReference>
<proteinExistence type="predicted"/>